<organism evidence="4 5">
    <name type="scientific">Massilia aurea</name>
    <dbReference type="NCBI Taxonomy" id="373040"/>
    <lineage>
        <taxon>Bacteria</taxon>
        <taxon>Pseudomonadati</taxon>
        <taxon>Pseudomonadota</taxon>
        <taxon>Betaproteobacteria</taxon>
        <taxon>Burkholderiales</taxon>
        <taxon>Oxalobacteraceae</taxon>
        <taxon>Telluria group</taxon>
        <taxon>Massilia</taxon>
    </lineage>
</organism>
<dbReference type="EMBL" id="JACHBX010000002">
    <property type="protein sequence ID" value="MBB6134297.1"/>
    <property type="molecule type" value="Genomic_DNA"/>
</dbReference>
<dbReference type="SUPFAM" id="SSF53383">
    <property type="entry name" value="PLP-dependent transferases"/>
    <property type="match status" value="1"/>
</dbReference>
<evidence type="ECO:0000256" key="2">
    <source>
        <dbReference type="RuleBase" id="RU004508"/>
    </source>
</evidence>
<dbReference type="Gene3D" id="3.40.640.10">
    <property type="entry name" value="Type I PLP-dependent aspartate aminotransferase-like (Major domain)"/>
    <property type="match status" value="1"/>
</dbReference>
<dbReference type="AlphaFoldDB" id="A0A7W9X0P5"/>
<dbReference type="InterPro" id="IPR015421">
    <property type="entry name" value="PyrdxlP-dep_Trfase_major"/>
</dbReference>
<sequence length="412" mass="43526">MREPMRRLIPSVPVLSLATFGGRGKPALPSLLDAGAVQLVTSGRIAIGMALRELGVGPGDMVLVPAYHSPSMIPPVHWRGATVVFYRIHPDTTPDLDDIARLLGPRVKAVMATHFFGFPQDLSALRALCDAHGIGLVEDCAHCFFGERNGVAVGAAGDYAIGSSMKFFPIFEGGCLVSRRHRLSGKLHGGGAGFEAKAALTALELAFAHGRLAPLRAALALPLKLKSAVWTHIKRRRASAATGTGTGIGTDAARPGPALAPASSDSSFEFDPRWVDKRSSWFSRAVLRLAGGARIVARRRRNYLALQRALAGAPGWRPLFATLPDGACPWVVPLLAAQPEALFARLEAAGVPMVRFGASLWPGVDAATCANSAALGRQLFGLPCHQELDDAERAWLAATVRAALDDLAGAPL</sequence>
<evidence type="ECO:0000313" key="4">
    <source>
        <dbReference type="EMBL" id="MBB6134297.1"/>
    </source>
</evidence>
<dbReference type="Gene3D" id="3.90.1150.10">
    <property type="entry name" value="Aspartate Aminotransferase, domain 1"/>
    <property type="match status" value="1"/>
</dbReference>
<dbReference type="InterPro" id="IPR015422">
    <property type="entry name" value="PyrdxlP-dep_Trfase_small"/>
</dbReference>
<name>A0A7W9X0P5_9BURK</name>
<keyword evidence="5" id="KW-1185">Reference proteome</keyword>
<reference evidence="4 5" key="1">
    <citation type="submission" date="2020-08" db="EMBL/GenBank/DDBJ databases">
        <title>The Agave Microbiome: Exploring the role of microbial communities in plant adaptations to desert environments.</title>
        <authorList>
            <person name="Partida-Martinez L.P."/>
        </authorList>
    </citation>
    <scope>NUCLEOTIDE SEQUENCE [LARGE SCALE GENOMIC DNA]</scope>
    <source>
        <strain evidence="4 5">AT3.2</strain>
    </source>
</reference>
<feature type="region of interest" description="Disordered" evidence="3">
    <location>
        <begin position="241"/>
        <end position="264"/>
    </location>
</feature>
<proteinExistence type="inferred from homology"/>
<evidence type="ECO:0000256" key="1">
    <source>
        <dbReference type="ARBA" id="ARBA00037999"/>
    </source>
</evidence>
<evidence type="ECO:0000256" key="3">
    <source>
        <dbReference type="SAM" id="MobiDB-lite"/>
    </source>
</evidence>
<dbReference type="PANTHER" id="PTHR30244">
    <property type="entry name" value="TRANSAMINASE"/>
    <property type="match status" value="1"/>
</dbReference>
<dbReference type="InterPro" id="IPR015424">
    <property type="entry name" value="PyrdxlP-dep_Trfase"/>
</dbReference>
<dbReference type="InterPro" id="IPR000653">
    <property type="entry name" value="DegT/StrS_aminotransferase"/>
</dbReference>
<dbReference type="Proteomes" id="UP000540787">
    <property type="component" value="Unassembled WGS sequence"/>
</dbReference>
<evidence type="ECO:0000313" key="5">
    <source>
        <dbReference type="Proteomes" id="UP000540787"/>
    </source>
</evidence>
<protein>
    <submittedName>
        <fullName evidence="4">dTDP-4-amino-4,6-dideoxygalactose transaminase</fullName>
    </submittedName>
</protein>
<feature type="compositionally biased region" description="Low complexity" evidence="3">
    <location>
        <begin position="241"/>
        <end position="254"/>
    </location>
</feature>
<dbReference type="RefSeq" id="WP_183554725.1">
    <property type="nucleotide sequence ID" value="NZ_JACHBX010000002.1"/>
</dbReference>
<comment type="similarity">
    <text evidence="1 2">Belongs to the DegT/DnrJ/EryC1 family.</text>
</comment>
<dbReference type="GO" id="GO:0008483">
    <property type="term" value="F:transaminase activity"/>
    <property type="evidence" value="ECO:0007669"/>
    <property type="project" value="TreeGrafter"/>
</dbReference>
<dbReference type="Pfam" id="PF01041">
    <property type="entry name" value="DegT_DnrJ_EryC1"/>
    <property type="match status" value="1"/>
</dbReference>
<accession>A0A7W9X0P5</accession>
<gene>
    <name evidence="4" type="ORF">HD842_002439</name>
</gene>
<dbReference type="GO" id="GO:0000271">
    <property type="term" value="P:polysaccharide biosynthetic process"/>
    <property type="evidence" value="ECO:0007669"/>
    <property type="project" value="TreeGrafter"/>
</dbReference>
<keyword evidence="2" id="KW-0663">Pyridoxal phosphate</keyword>
<dbReference type="PANTHER" id="PTHR30244:SF34">
    <property type="entry name" value="DTDP-4-AMINO-4,6-DIDEOXYGALACTOSE TRANSAMINASE"/>
    <property type="match status" value="1"/>
</dbReference>
<dbReference type="GO" id="GO:0030170">
    <property type="term" value="F:pyridoxal phosphate binding"/>
    <property type="evidence" value="ECO:0007669"/>
    <property type="project" value="TreeGrafter"/>
</dbReference>
<comment type="caution">
    <text evidence="4">The sequence shown here is derived from an EMBL/GenBank/DDBJ whole genome shotgun (WGS) entry which is preliminary data.</text>
</comment>